<gene>
    <name evidence="3" type="ORF">R3P38DRAFT_3201686</name>
</gene>
<evidence type="ECO:0000313" key="3">
    <source>
        <dbReference type="EMBL" id="KAK7017283.1"/>
    </source>
</evidence>
<proteinExistence type="predicted"/>
<evidence type="ECO:0000256" key="2">
    <source>
        <dbReference type="SAM" id="MobiDB-lite"/>
    </source>
</evidence>
<reference evidence="3 4" key="1">
    <citation type="journal article" date="2024" name="J Genomics">
        <title>Draft genome sequencing and assembly of Favolaschia claudopus CIRM-BRFM 2984 isolated from oak limbs.</title>
        <authorList>
            <person name="Navarro D."/>
            <person name="Drula E."/>
            <person name="Chaduli D."/>
            <person name="Cazenave R."/>
            <person name="Ahrendt S."/>
            <person name="Wang J."/>
            <person name="Lipzen A."/>
            <person name="Daum C."/>
            <person name="Barry K."/>
            <person name="Grigoriev I.V."/>
            <person name="Favel A."/>
            <person name="Rosso M.N."/>
            <person name="Martin F."/>
        </authorList>
    </citation>
    <scope>NUCLEOTIDE SEQUENCE [LARGE SCALE GENOMIC DNA]</scope>
    <source>
        <strain evidence="3 4">CIRM-BRFM 2984</strain>
    </source>
</reference>
<dbReference type="AlphaFoldDB" id="A0AAW0AVT7"/>
<protein>
    <submittedName>
        <fullName evidence="3">Uncharacterized protein</fullName>
    </submittedName>
</protein>
<evidence type="ECO:0000313" key="4">
    <source>
        <dbReference type="Proteomes" id="UP001362999"/>
    </source>
</evidence>
<evidence type="ECO:0000256" key="1">
    <source>
        <dbReference type="SAM" id="Coils"/>
    </source>
</evidence>
<sequence>MQSPVNIPNGRRRSLLPRKMPVKINDDAAEKRLRRKLEQDRRNQAMVEQERRNQAMVVATPATEAATAAALKTLCEGIEQSIKDVAEESPNGKIYPSRWLGIFLRSGGFASIEEANEANDRPLSAEEEDFTWNWELAVKAAMDAAGVLEREEWLRDIRAQDEEQRRWEENQRRWEERHEYATDFSGSGEYVE</sequence>
<organism evidence="3 4">
    <name type="scientific">Favolaschia claudopus</name>
    <dbReference type="NCBI Taxonomy" id="2862362"/>
    <lineage>
        <taxon>Eukaryota</taxon>
        <taxon>Fungi</taxon>
        <taxon>Dikarya</taxon>
        <taxon>Basidiomycota</taxon>
        <taxon>Agaricomycotina</taxon>
        <taxon>Agaricomycetes</taxon>
        <taxon>Agaricomycetidae</taxon>
        <taxon>Agaricales</taxon>
        <taxon>Marasmiineae</taxon>
        <taxon>Mycenaceae</taxon>
        <taxon>Favolaschia</taxon>
    </lineage>
</organism>
<dbReference type="Proteomes" id="UP001362999">
    <property type="component" value="Unassembled WGS sequence"/>
</dbReference>
<name>A0AAW0AVT7_9AGAR</name>
<keyword evidence="4" id="KW-1185">Reference proteome</keyword>
<comment type="caution">
    <text evidence="3">The sequence shown here is derived from an EMBL/GenBank/DDBJ whole genome shotgun (WGS) entry which is preliminary data.</text>
</comment>
<feature type="region of interest" description="Disordered" evidence="2">
    <location>
        <begin position="1"/>
        <end position="30"/>
    </location>
</feature>
<feature type="coiled-coil region" evidence="1">
    <location>
        <begin position="150"/>
        <end position="177"/>
    </location>
</feature>
<accession>A0AAW0AVT7</accession>
<keyword evidence="1" id="KW-0175">Coiled coil</keyword>
<dbReference type="EMBL" id="JAWWNJ010000048">
    <property type="protein sequence ID" value="KAK7017283.1"/>
    <property type="molecule type" value="Genomic_DNA"/>
</dbReference>